<gene>
    <name evidence="3" type="ORF">GCM10023173_23110</name>
</gene>
<dbReference type="RefSeq" id="WP_039053525.1">
    <property type="nucleotide sequence ID" value="NZ_BAABGR010000035.1"/>
</dbReference>
<organism evidence="3 4">
    <name type="scientific">Sphingobacterium thermophilum</name>
    <dbReference type="NCBI Taxonomy" id="768534"/>
    <lineage>
        <taxon>Bacteria</taxon>
        <taxon>Pseudomonadati</taxon>
        <taxon>Bacteroidota</taxon>
        <taxon>Sphingobacteriia</taxon>
        <taxon>Sphingobacteriales</taxon>
        <taxon>Sphingobacteriaceae</taxon>
        <taxon>Sphingobacterium</taxon>
    </lineage>
</organism>
<dbReference type="Proteomes" id="UP001500394">
    <property type="component" value="Unassembled WGS sequence"/>
</dbReference>
<dbReference type="InterPro" id="IPR032269">
    <property type="entry name" value="DUF4833"/>
</dbReference>
<feature type="signal peptide" evidence="1">
    <location>
        <begin position="1"/>
        <end position="19"/>
    </location>
</feature>
<feature type="chain" id="PRO_5046218823" evidence="1">
    <location>
        <begin position="20"/>
        <end position="175"/>
    </location>
</feature>
<sequence>MKKTIIVLLFIVNAVSVLAQEGYPTPTVKDVLFYIQHSRGKNTFIYQANYTASKDLNEKEPIKVCRQLFDLNGEVKPITNIQRKYAYGVKTEKLGHNYYEVELVSYPGQKLYLRMDKNHHPYVEGTINGQYMHVKHLFIKLKDGTSGLNVKADYILFHGLDKNGKPVKAKLYPSH</sequence>
<evidence type="ECO:0000259" key="2">
    <source>
        <dbReference type="Pfam" id="PF16117"/>
    </source>
</evidence>
<protein>
    <submittedName>
        <fullName evidence="3">DUF4833 domain-containing protein</fullName>
    </submittedName>
</protein>
<name>A0ABP8R6Z3_9SPHI</name>
<reference evidence="4" key="1">
    <citation type="journal article" date="2019" name="Int. J. Syst. Evol. Microbiol.">
        <title>The Global Catalogue of Microorganisms (GCM) 10K type strain sequencing project: providing services to taxonomists for standard genome sequencing and annotation.</title>
        <authorList>
            <consortium name="The Broad Institute Genomics Platform"/>
            <consortium name="The Broad Institute Genome Sequencing Center for Infectious Disease"/>
            <person name="Wu L."/>
            <person name="Ma J."/>
        </authorList>
    </citation>
    <scope>NUCLEOTIDE SEQUENCE [LARGE SCALE GENOMIC DNA]</scope>
    <source>
        <strain evidence="4">JCM 17858</strain>
    </source>
</reference>
<accession>A0ABP8R6Z3</accession>
<keyword evidence="4" id="KW-1185">Reference proteome</keyword>
<proteinExistence type="predicted"/>
<dbReference type="Pfam" id="PF16117">
    <property type="entry name" value="DUF4833"/>
    <property type="match status" value="1"/>
</dbReference>
<feature type="domain" description="DUF4833" evidence="2">
    <location>
        <begin position="33"/>
        <end position="168"/>
    </location>
</feature>
<evidence type="ECO:0000313" key="3">
    <source>
        <dbReference type="EMBL" id="GAA4519727.1"/>
    </source>
</evidence>
<evidence type="ECO:0000313" key="4">
    <source>
        <dbReference type="Proteomes" id="UP001500394"/>
    </source>
</evidence>
<keyword evidence="1" id="KW-0732">Signal</keyword>
<evidence type="ECO:0000256" key="1">
    <source>
        <dbReference type="SAM" id="SignalP"/>
    </source>
</evidence>
<comment type="caution">
    <text evidence="3">The sequence shown here is derived from an EMBL/GenBank/DDBJ whole genome shotgun (WGS) entry which is preliminary data.</text>
</comment>
<dbReference type="EMBL" id="BAABGR010000035">
    <property type="protein sequence ID" value="GAA4519727.1"/>
    <property type="molecule type" value="Genomic_DNA"/>
</dbReference>